<evidence type="ECO:0000313" key="3">
    <source>
        <dbReference type="Proteomes" id="UP000224974"/>
    </source>
</evidence>
<dbReference type="EMBL" id="PDDX01000001">
    <property type="protein sequence ID" value="PHI31139.1"/>
    <property type="molecule type" value="Genomic_DNA"/>
</dbReference>
<gene>
    <name evidence="1" type="ORF">CRN84_18245</name>
    <name evidence="2" type="ORF">NCTC12282_05030</name>
</gene>
<evidence type="ECO:0000313" key="4">
    <source>
        <dbReference type="Proteomes" id="UP000373449"/>
    </source>
</evidence>
<dbReference type="Proteomes" id="UP000224974">
    <property type="component" value="Unassembled WGS sequence"/>
</dbReference>
<dbReference type="Pfam" id="PF14112">
    <property type="entry name" value="DUF4284"/>
    <property type="match status" value="1"/>
</dbReference>
<evidence type="ECO:0000313" key="1">
    <source>
        <dbReference type="EMBL" id="PHI31139.1"/>
    </source>
</evidence>
<dbReference type="AlphaFoldDB" id="A0A2C6CWT8"/>
<dbReference type="OrthoDB" id="9554195at2"/>
<reference evidence="1" key="2">
    <citation type="submission" date="2017-09" db="EMBL/GenBank/DDBJ databases">
        <title>FDA dAtabase for Regulatory Grade micrObial Sequences (FDA-ARGOS): Supporting development and validation of Infectious Disease Dx tests.</title>
        <authorList>
            <person name="Minogue T."/>
            <person name="Wolcott M."/>
            <person name="Wasieloski L."/>
            <person name="Aguilar W."/>
            <person name="Moore D."/>
            <person name="Tallon L.J."/>
            <person name="Sadzewicz L."/>
            <person name="Ott S."/>
            <person name="Zhao X."/>
            <person name="Nagaraj S."/>
            <person name="Vavikolanu K."/>
            <person name="Aluvathingal J."/>
            <person name="Nadendla S."/>
            <person name="Sichtig H."/>
        </authorList>
    </citation>
    <scope>NUCLEOTIDE SEQUENCE</scope>
    <source>
        <strain evidence="1">FDAARGOS_387</strain>
    </source>
</reference>
<evidence type="ECO:0008006" key="5">
    <source>
        <dbReference type="Google" id="ProtNLM"/>
    </source>
</evidence>
<dbReference type="EMBL" id="CAADJA010000002">
    <property type="protein sequence ID" value="VFS51387.1"/>
    <property type="molecule type" value="Genomic_DNA"/>
</dbReference>
<reference evidence="3" key="1">
    <citation type="submission" date="2017-09" db="EMBL/GenBank/DDBJ databases">
        <title>FDA dAtabase for Regulatory Grade micrObial Sequences (FDA-ARGOS): Supporting development and validation of Infectious Disease Dx tests.</title>
        <authorList>
            <person name="Minogue T."/>
            <person name="Wolcott M."/>
            <person name="Wasieloski L."/>
            <person name="Aguilar W."/>
            <person name="Moore D."/>
            <person name="Tallon L."/>
            <person name="Sadzewicz L."/>
            <person name="Ott S."/>
            <person name="Zhao X."/>
            <person name="Nagaraj S."/>
            <person name="Vavikolanu K."/>
            <person name="Aluvathingal J."/>
            <person name="Nadendla S."/>
            <person name="Sichtig H."/>
        </authorList>
    </citation>
    <scope>NUCLEOTIDE SEQUENCE [LARGE SCALE GENOMIC DNA]</scope>
    <source>
        <strain evidence="3">FDAARGOS_387</strain>
    </source>
</reference>
<keyword evidence="3" id="KW-1185">Reference proteome</keyword>
<proteinExistence type="predicted"/>
<sequence>MASNKQCFLVNIWIGIADENFGNYIDQDRYGDECAFCQDIGQRYDVDTFSVYVAENLVDLDDLIVEIPFSESYEDVLIGKCNEIGLTKANAYISILNEKLEIADKTKDFSGLRFIGTFYYYLPDEWSKNGVI</sequence>
<organism evidence="1 3">
    <name type="scientific">Budvicia aquatica</name>
    <dbReference type="NCBI Taxonomy" id="82979"/>
    <lineage>
        <taxon>Bacteria</taxon>
        <taxon>Pseudomonadati</taxon>
        <taxon>Pseudomonadota</taxon>
        <taxon>Gammaproteobacteria</taxon>
        <taxon>Enterobacterales</taxon>
        <taxon>Budviciaceae</taxon>
        <taxon>Budvicia</taxon>
    </lineage>
</organism>
<evidence type="ECO:0000313" key="2">
    <source>
        <dbReference type="EMBL" id="VFS51387.1"/>
    </source>
</evidence>
<dbReference type="InterPro" id="IPR025560">
    <property type="entry name" value="Imm22"/>
</dbReference>
<protein>
    <recommendedName>
        <fullName evidence="5">Immunity protein 22</fullName>
    </recommendedName>
</protein>
<dbReference type="Proteomes" id="UP000373449">
    <property type="component" value="Unassembled WGS sequence"/>
</dbReference>
<dbReference type="STRING" id="1111728.GCA_000427805_01579"/>
<dbReference type="RefSeq" id="WP_029094586.1">
    <property type="nucleotide sequence ID" value="NZ_CAADJA010000002.1"/>
</dbReference>
<name>A0A2C6CWT8_9GAMM</name>
<reference evidence="2 4" key="3">
    <citation type="submission" date="2019-03" db="EMBL/GenBank/DDBJ databases">
        <authorList>
            <consortium name="Pathogen Informatics"/>
        </authorList>
    </citation>
    <scope>NUCLEOTIDE SEQUENCE [LARGE SCALE GENOMIC DNA]</scope>
    <source>
        <strain evidence="2 4">NCTC12282</strain>
    </source>
</reference>
<accession>A0A2C6CWT8</accession>